<feature type="disulfide bond" evidence="27">
    <location>
        <begin position="47"/>
        <end position="73"/>
    </location>
</feature>
<evidence type="ECO:0000259" key="31">
    <source>
        <dbReference type="PROSITE" id="PS50070"/>
    </source>
</evidence>
<dbReference type="CDD" id="cd00062">
    <property type="entry name" value="FN2"/>
    <property type="match status" value="1"/>
</dbReference>
<dbReference type="SMART" id="SM00130">
    <property type="entry name" value="KR"/>
    <property type="match status" value="1"/>
</dbReference>
<evidence type="ECO:0000313" key="35">
    <source>
        <dbReference type="Proteomes" id="UP000030759"/>
    </source>
</evidence>
<feature type="chain" id="PRO_5005405931" description="Profilin" evidence="29">
    <location>
        <begin position="20"/>
        <end position="592"/>
    </location>
</feature>
<dbReference type="PROSITE" id="PS50240">
    <property type="entry name" value="TRYPSIN_DOM"/>
    <property type="match status" value="1"/>
</dbReference>
<keyword evidence="17 27" id="KW-1015">Disulfide bond</keyword>
<evidence type="ECO:0000256" key="20">
    <source>
        <dbReference type="ARBA" id="ARBA00023212"/>
    </source>
</evidence>
<dbReference type="Gene3D" id="2.10.25.10">
    <property type="entry name" value="Laminin"/>
    <property type="match status" value="1"/>
</dbReference>
<dbReference type="Gene3D" id="3.30.450.30">
    <property type="entry name" value="Dynein light chain 2a, cytoplasmic"/>
    <property type="match status" value="1"/>
</dbReference>
<keyword evidence="14" id="KW-0094">Blood coagulation</keyword>
<evidence type="ECO:0000256" key="11">
    <source>
        <dbReference type="ARBA" id="ARBA00022737"/>
    </source>
</evidence>
<keyword evidence="15" id="KW-0446">Lipid-binding</keyword>
<dbReference type="Proteomes" id="UP000030759">
    <property type="component" value="Unassembled WGS sequence"/>
</dbReference>
<evidence type="ECO:0000256" key="3">
    <source>
        <dbReference type="ARBA" id="ARBA00004613"/>
    </source>
</evidence>
<evidence type="ECO:0000256" key="16">
    <source>
        <dbReference type="ARBA" id="ARBA00023145"/>
    </source>
</evidence>
<evidence type="ECO:0000259" key="30">
    <source>
        <dbReference type="PROSITE" id="PS50026"/>
    </source>
</evidence>
<dbReference type="InterPro" id="IPR033116">
    <property type="entry name" value="TRYPSIN_SER"/>
</dbReference>
<dbReference type="Pfam" id="PF00235">
    <property type="entry name" value="Profilin"/>
    <property type="match status" value="1"/>
</dbReference>
<evidence type="ECO:0000256" key="17">
    <source>
        <dbReference type="ARBA" id="ARBA00023157"/>
    </source>
</evidence>
<keyword evidence="10 29" id="KW-0732">Signal</keyword>
<dbReference type="InterPro" id="IPR000562">
    <property type="entry name" value="FN_type2_dom"/>
</dbReference>
<gene>
    <name evidence="34" type="ORF">H671_3g8830</name>
</gene>
<dbReference type="InterPro" id="IPR000742">
    <property type="entry name" value="EGF"/>
</dbReference>
<dbReference type="Gene3D" id="2.40.10.10">
    <property type="entry name" value="Trypsin-like serine proteases"/>
    <property type="match status" value="2"/>
</dbReference>
<keyword evidence="9" id="KW-0356">Hemostasis</keyword>
<dbReference type="SMART" id="SM00058">
    <property type="entry name" value="FN1"/>
    <property type="match status" value="1"/>
</dbReference>
<dbReference type="InterPro" id="IPR005454">
    <property type="entry name" value="Profilin1/2/3_vertebrate"/>
</dbReference>
<dbReference type="GO" id="GO:0003779">
    <property type="term" value="F:actin binding"/>
    <property type="evidence" value="ECO:0007669"/>
    <property type="project" value="UniProtKB-KW"/>
</dbReference>
<keyword evidence="19 28" id="KW-0009">Actin-binding</keyword>
<dbReference type="InterPro" id="IPR050127">
    <property type="entry name" value="Serine_Proteases_S1"/>
</dbReference>
<dbReference type="GO" id="GO:0042730">
    <property type="term" value="P:fibrinolysis"/>
    <property type="evidence" value="ECO:0007669"/>
    <property type="project" value="UniProtKB-KW"/>
</dbReference>
<evidence type="ECO:0000256" key="19">
    <source>
        <dbReference type="ARBA" id="ARBA00023203"/>
    </source>
</evidence>
<dbReference type="GO" id="GO:0005856">
    <property type="term" value="C:cytoskeleton"/>
    <property type="evidence" value="ECO:0007669"/>
    <property type="project" value="UniProtKB-SubCell"/>
</dbReference>
<evidence type="ECO:0000256" key="21">
    <source>
        <dbReference type="ARBA" id="ARBA00023242"/>
    </source>
</evidence>
<dbReference type="SUPFAM" id="SSF50494">
    <property type="entry name" value="Trypsin-like serine proteases"/>
    <property type="match status" value="1"/>
</dbReference>
<evidence type="ECO:0000256" key="25">
    <source>
        <dbReference type="PROSITE-ProRule" id="PRU00076"/>
    </source>
</evidence>
<evidence type="ECO:0000256" key="23">
    <source>
        <dbReference type="ARBA" id="ARBA00036304"/>
    </source>
</evidence>
<dbReference type="InterPro" id="IPR036140">
    <property type="entry name" value="PFN_sf"/>
</dbReference>
<dbReference type="InterPro" id="IPR000001">
    <property type="entry name" value="Kringle"/>
</dbReference>
<comment type="similarity">
    <text evidence="4 28">Belongs to the profilin family.</text>
</comment>
<dbReference type="CDD" id="cd00054">
    <property type="entry name" value="EGF_CA"/>
    <property type="match status" value="1"/>
</dbReference>
<evidence type="ECO:0000256" key="9">
    <source>
        <dbReference type="ARBA" id="ARBA00022696"/>
    </source>
</evidence>
<dbReference type="PROSITE" id="PS00135">
    <property type="entry name" value="TRYPSIN_SER"/>
    <property type="match status" value="1"/>
</dbReference>
<feature type="domain" description="Fibronectin type-II" evidence="33">
    <location>
        <begin position="42"/>
        <end position="90"/>
    </location>
</feature>
<keyword evidence="7 25" id="KW-0245">EGF-like domain</keyword>
<evidence type="ECO:0000256" key="27">
    <source>
        <dbReference type="PROSITE-ProRule" id="PRU00479"/>
    </source>
</evidence>
<evidence type="ECO:0000259" key="33">
    <source>
        <dbReference type="PROSITE" id="PS51092"/>
    </source>
</evidence>
<evidence type="ECO:0000256" key="4">
    <source>
        <dbReference type="ARBA" id="ARBA00010058"/>
    </source>
</evidence>
<evidence type="ECO:0000256" key="6">
    <source>
        <dbReference type="ARBA" id="ARBA00022525"/>
    </source>
</evidence>
<evidence type="ECO:0000256" key="15">
    <source>
        <dbReference type="ARBA" id="ARBA00023121"/>
    </source>
</evidence>
<feature type="disulfide bond" evidence="27">
    <location>
        <begin position="61"/>
        <end position="88"/>
    </location>
</feature>
<evidence type="ECO:0000259" key="32">
    <source>
        <dbReference type="PROSITE" id="PS50240"/>
    </source>
</evidence>
<keyword evidence="8" id="KW-0645">Protease</keyword>
<dbReference type="GO" id="GO:0007596">
    <property type="term" value="P:blood coagulation"/>
    <property type="evidence" value="ECO:0007669"/>
    <property type="project" value="UniProtKB-KW"/>
</dbReference>
<dbReference type="InterPro" id="IPR000083">
    <property type="entry name" value="Fibronectin_type1"/>
</dbReference>
<dbReference type="InterPro" id="IPR009003">
    <property type="entry name" value="Peptidase_S1_PA"/>
</dbReference>
<dbReference type="PANTHER" id="PTHR24264">
    <property type="entry name" value="TRYPSIN-RELATED"/>
    <property type="match status" value="1"/>
</dbReference>
<dbReference type="FunFam" id="3.30.450.30:FF:000010">
    <property type="entry name" value="Profilin"/>
    <property type="match status" value="1"/>
</dbReference>
<comment type="caution">
    <text evidence="25">Lacks conserved residue(s) required for the propagation of feature annotation.</text>
</comment>
<dbReference type="InterPro" id="IPR048278">
    <property type="entry name" value="PFN"/>
</dbReference>
<evidence type="ECO:0000256" key="5">
    <source>
        <dbReference type="ARBA" id="ARBA00022490"/>
    </source>
</evidence>
<evidence type="ECO:0000256" key="29">
    <source>
        <dbReference type="SAM" id="SignalP"/>
    </source>
</evidence>
<feature type="domain" description="Peptidase S1" evidence="32">
    <location>
        <begin position="195"/>
        <end position="459"/>
    </location>
</feature>
<dbReference type="PRINTS" id="PR01639">
    <property type="entry name" value="PROFILINMAML"/>
</dbReference>
<dbReference type="CDD" id="cd00148">
    <property type="entry name" value="PROF"/>
    <property type="match status" value="1"/>
</dbReference>
<dbReference type="PRINTS" id="PR00013">
    <property type="entry name" value="FNTYPEII"/>
</dbReference>
<evidence type="ECO:0000256" key="24">
    <source>
        <dbReference type="ARBA" id="ARBA00062875"/>
    </source>
</evidence>
<feature type="domain" description="Kringle" evidence="31">
    <location>
        <begin position="179"/>
        <end position="230"/>
    </location>
</feature>
<dbReference type="PROSITE" id="PS00023">
    <property type="entry name" value="FN2_1"/>
    <property type="match status" value="1"/>
</dbReference>
<name>A0A061IAT5_CRIGR</name>
<keyword evidence="11" id="KW-0677">Repeat</keyword>
<evidence type="ECO:0000256" key="1">
    <source>
        <dbReference type="ARBA" id="ARBA00004123"/>
    </source>
</evidence>
<protein>
    <recommendedName>
        <fullName evidence="28">Profilin</fullName>
    </recommendedName>
</protein>
<dbReference type="InterPro" id="IPR013806">
    <property type="entry name" value="Kringle-like"/>
</dbReference>
<evidence type="ECO:0000313" key="34">
    <source>
        <dbReference type="EMBL" id="ERE80471.1"/>
    </source>
</evidence>
<dbReference type="GO" id="GO:0004252">
    <property type="term" value="F:serine-type endopeptidase activity"/>
    <property type="evidence" value="ECO:0007669"/>
    <property type="project" value="UniProtKB-EC"/>
</dbReference>
<dbReference type="InterPro" id="IPR043504">
    <property type="entry name" value="Peptidase_S1_PA_chymotrypsin"/>
</dbReference>
<reference evidence="35" key="1">
    <citation type="journal article" date="2013" name="Nat. Biotechnol.">
        <title>Chinese hamster genome sequenced from sorted chromosomes.</title>
        <authorList>
            <person name="Brinkrolf K."/>
            <person name="Rupp O."/>
            <person name="Laux H."/>
            <person name="Kollin F."/>
            <person name="Ernst W."/>
            <person name="Linke B."/>
            <person name="Kofler R."/>
            <person name="Romand S."/>
            <person name="Hesse F."/>
            <person name="Budach W.E."/>
            <person name="Galosy S."/>
            <person name="Muller D."/>
            <person name="Noll T."/>
            <person name="Wienberg J."/>
            <person name="Jostock T."/>
            <person name="Leonard M."/>
            <person name="Grillari J."/>
            <person name="Tauch A."/>
            <person name="Goesmann A."/>
            <person name="Helk B."/>
            <person name="Mott J.E."/>
            <person name="Puhler A."/>
            <person name="Borth N."/>
        </authorList>
    </citation>
    <scope>NUCLEOTIDE SEQUENCE [LARGE SCALE GENOMIC DNA]</scope>
    <source>
        <strain evidence="35">17A/GY</strain>
    </source>
</reference>
<comment type="subunit">
    <text evidence="24">Interacts with ACTRT3.</text>
</comment>
<evidence type="ECO:0000256" key="10">
    <source>
        <dbReference type="ARBA" id="ARBA00022729"/>
    </source>
</evidence>
<evidence type="ECO:0000256" key="26">
    <source>
        <dbReference type="PROSITE-ProRule" id="PRU00121"/>
    </source>
</evidence>
<dbReference type="PROSITE" id="PS50070">
    <property type="entry name" value="KRINGLE_2"/>
    <property type="match status" value="1"/>
</dbReference>
<dbReference type="CDD" id="cd00061">
    <property type="entry name" value="FN1"/>
    <property type="match status" value="1"/>
</dbReference>
<dbReference type="SMART" id="SM00059">
    <property type="entry name" value="FN2"/>
    <property type="match status" value="1"/>
</dbReference>
<dbReference type="GO" id="GO:0005634">
    <property type="term" value="C:nucleus"/>
    <property type="evidence" value="ECO:0007669"/>
    <property type="project" value="UniProtKB-SubCell"/>
</dbReference>
<dbReference type="Pfam" id="PF00008">
    <property type="entry name" value="EGF"/>
    <property type="match status" value="1"/>
</dbReference>
<dbReference type="EMBL" id="KE671212">
    <property type="protein sequence ID" value="ERE80471.1"/>
    <property type="molecule type" value="Genomic_DNA"/>
</dbReference>
<feature type="disulfide bond" evidence="25">
    <location>
        <begin position="163"/>
        <end position="172"/>
    </location>
</feature>
<dbReference type="SMART" id="SM00392">
    <property type="entry name" value="PROF"/>
    <property type="match status" value="1"/>
</dbReference>
<keyword evidence="5" id="KW-0963">Cytoplasm</keyword>
<dbReference type="PROSITE" id="PS01186">
    <property type="entry name" value="EGF_2"/>
    <property type="match status" value="1"/>
</dbReference>
<dbReference type="GO" id="GO:0031638">
    <property type="term" value="P:zymogen activation"/>
    <property type="evidence" value="ECO:0007669"/>
    <property type="project" value="TreeGrafter"/>
</dbReference>
<keyword evidence="16" id="KW-0865">Zymogen</keyword>
<feature type="domain" description="EGF-like" evidence="30">
    <location>
        <begin position="137"/>
        <end position="173"/>
    </location>
</feature>
<evidence type="ECO:0000256" key="8">
    <source>
        <dbReference type="ARBA" id="ARBA00022670"/>
    </source>
</evidence>
<keyword evidence="21" id="KW-0539">Nucleus</keyword>
<dbReference type="AlphaFoldDB" id="A0A061IAT5"/>
<comment type="catalytic activity">
    <reaction evidence="23">
        <text>Selective cleavage of Arg-|-Ile bonds in factor VII to form factor VIIa and factor XI to form factor XIa.</text>
        <dbReference type="EC" id="3.4.21.38"/>
    </reaction>
</comment>
<dbReference type="Pfam" id="PF00089">
    <property type="entry name" value="Trypsin"/>
    <property type="match status" value="1"/>
</dbReference>
<evidence type="ECO:0000256" key="14">
    <source>
        <dbReference type="ARBA" id="ARBA00023084"/>
    </source>
</evidence>
<proteinExistence type="inferred from homology"/>
<feature type="signal peptide" evidence="29">
    <location>
        <begin position="1"/>
        <end position="19"/>
    </location>
</feature>
<dbReference type="InterPro" id="IPR036943">
    <property type="entry name" value="FN_type2_sf"/>
</dbReference>
<evidence type="ECO:0000256" key="18">
    <source>
        <dbReference type="ARBA" id="ARBA00023180"/>
    </source>
</evidence>
<dbReference type="GO" id="GO:0005791">
    <property type="term" value="C:rough endoplasmic reticulum"/>
    <property type="evidence" value="ECO:0007669"/>
    <property type="project" value="TreeGrafter"/>
</dbReference>
<dbReference type="GO" id="GO:0030036">
    <property type="term" value="P:actin cytoskeleton organization"/>
    <property type="evidence" value="ECO:0007669"/>
    <property type="project" value="InterPro"/>
</dbReference>
<dbReference type="SUPFAM" id="SSF55770">
    <property type="entry name" value="Profilin (actin-binding protein)"/>
    <property type="match status" value="1"/>
</dbReference>
<dbReference type="SUPFAM" id="SSF57440">
    <property type="entry name" value="Kringle-like"/>
    <property type="match status" value="2"/>
</dbReference>
<dbReference type="MEROPS" id="S01.211"/>
<dbReference type="InterPro" id="IPR005455">
    <property type="entry name" value="PFN_euk"/>
</dbReference>
<keyword evidence="13" id="KW-0720">Serine protease</keyword>
<dbReference type="GO" id="GO:0005615">
    <property type="term" value="C:extracellular space"/>
    <property type="evidence" value="ECO:0007669"/>
    <property type="project" value="TreeGrafter"/>
</dbReference>
<evidence type="ECO:0000256" key="22">
    <source>
        <dbReference type="ARBA" id="ARBA00023281"/>
    </source>
</evidence>
<keyword evidence="12 34" id="KW-0378">Hydrolase</keyword>
<keyword evidence="26" id="KW-0420">Kringle</keyword>
<dbReference type="InterPro" id="IPR001254">
    <property type="entry name" value="Trypsin_dom"/>
</dbReference>
<dbReference type="SMART" id="SM00020">
    <property type="entry name" value="Tryp_SPc"/>
    <property type="match status" value="1"/>
</dbReference>
<dbReference type="FunFam" id="2.40.10.10:FF:000098">
    <property type="entry name" value="Coagulation factor XII"/>
    <property type="match status" value="1"/>
</dbReference>
<organism evidence="34 35">
    <name type="scientific">Cricetulus griseus</name>
    <name type="common">Chinese hamster</name>
    <name type="synonym">Cricetulus barabensis griseus</name>
    <dbReference type="NCBI Taxonomy" id="10029"/>
    <lineage>
        <taxon>Eukaryota</taxon>
        <taxon>Metazoa</taxon>
        <taxon>Chordata</taxon>
        <taxon>Craniata</taxon>
        <taxon>Vertebrata</taxon>
        <taxon>Euteleostomi</taxon>
        <taxon>Mammalia</taxon>
        <taxon>Eutheria</taxon>
        <taxon>Euarchontoglires</taxon>
        <taxon>Glires</taxon>
        <taxon>Rodentia</taxon>
        <taxon>Myomorpha</taxon>
        <taxon>Muroidea</taxon>
        <taxon>Cricetidae</taxon>
        <taxon>Cricetinae</taxon>
        <taxon>Cricetulus</taxon>
    </lineage>
</organism>
<dbReference type="PROSITE" id="PS50026">
    <property type="entry name" value="EGF_3"/>
    <property type="match status" value="1"/>
</dbReference>
<keyword evidence="20" id="KW-0206">Cytoskeleton</keyword>
<keyword evidence="18" id="KW-0325">Glycoprotein</keyword>
<dbReference type="PANTHER" id="PTHR24264:SF46">
    <property type="entry name" value="COAGULATION FACTOR XII"/>
    <property type="match status" value="1"/>
</dbReference>
<dbReference type="PROSITE" id="PS01253">
    <property type="entry name" value="FN1_1"/>
    <property type="match status" value="1"/>
</dbReference>
<keyword evidence="6" id="KW-0964">Secreted</keyword>
<accession>A0A061IAT5</accession>
<dbReference type="GO" id="GO:0008289">
    <property type="term" value="F:lipid binding"/>
    <property type="evidence" value="ECO:0007669"/>
    <property type="project" value="UniProtKB-KW"/>
</dbReference>
<evidence type="ECO:0000256" key="13">
    <source>
        <dbReference type="ARBA" id="ARBA00022825"/>
    </source>
</evidence>
<keyword evidence="22" id="KW-0280">Fibrinolysis</keyword>
<dbReference type="Gene3D" id="2.10.10.10">
    <property type="entry name" value="Fibronectin, type II, collagen-binding"/>
    <property type="match status" value="1"/>
</dbReference>
<dbReference type="PROSITE" id="PS00022">
    <property type="entry name" value="EGF_1"/>
    <property type="match status" value="1"/>
</dbReference>
<sequence length="592" mass="64700">MRALLLLGSLLVSLDLTLPAPPWKGPKEFKHGADEPTVVLTAHGKLCHFPFQYHRRLYHKCIHKGRPGSRPWCAITPNFDQDQQWGYCSEPKKVKEKCFEPQLLQFFHENEMWFRTGPEGVARCQCKPPEAHCKPLAIQACSADICFNGGSCFQVEGHQLCHCPAGYTGPYCNLDTKATCYDGRGLSYRGKAGTALSGAPCQQWSTEATYRNMTKKQALSWGLGHHAFCRPAPEELTVVLGQDRHNQSCERCQTLAVRSYRLHEGYSSVTYQHDLALLRLQESENNSCAIPSPHIQPVCLPSGAAPPSETVLCEVAGWGHQFEGAEEYASFLQEAQVPFISQERCSSADVHGDAILPGMLCAGFLEGGTDACQGDSGGPLVCEEGAEEHRLTLRGIISWGSGCGDRNKPGVYTDPALPCELHGGEQGFLALSAEGHPVERRDREVQGRTLSSERRMGDWKGYISAVLRDQRIDDVAIVGHSDNRCVWASRPGGLLAAISPQEVGVLTGPDRHTFLQTGLSVAGRRCCVIRDYLLAEGDGVLDARTKGLDGRAICVGHTPRALLVLMGRRGVHGGILNKTVHDLIGGLREQCS</sequence>
<evidence type="ECO:0000256" key="7">
    <source>
        <dbReference type="ARBA" id="ARBA00022536"/>
    </source>
</evidence>
<dbReference type="Pfam" id="PF00039">
    <property type="entry name" value="fn1"/>
    <property type="match status" value="1"/>
</dbReference>
<evidence type="ECO:0000256" key="28">
    <source>
        <dbReference type="RuleBase" id="RU003909"/>
    </source>
</evidence>
<evidence type="ECO:0000256" key="2">
    <source>
        <dbReference type="ARBA" id="ARBA00004245"/>
    </source>
</evidence>
<dbReference type="Pfam" id="PF00040">
    <property type="entry name" value="fn2"/>
    <property type="match status" value="1"/>
</dbReference>
<dbReference type="PROSITE" id="PS51092">
    <property type="entry name" value="FN2_2"/>
    <property type="match status" value="1"/>
</dbReference>
<evidence type="ECO:0000256" key="12">
    <source>
        <dbReference type="ARBA" id="ARBA00022801"/>
    </source>
</evidence>
<comment type="subcellular location">
    <subcellularLocation>
        <location evidence="2">Cytoplasm</location>
        <location evidence="2">Cytoskeleton</location>
    </subcellularLocation>
    <subcellularLocation>
        <location evidence="1">Nucleus</location>
    </subcellularLocation>
    <subcellularLocation>
        <location evidence="3">Secreted</location>
    </subcellularLocation>
</comment>
<dbReference type="FunFam" id="2.10.10.10:FF:000010">
    <property type="entry name" value="Coagulation factor XII"/>
    <property type="match status" value="1"/>
</dbReference>
<dbReference type="CDD" id="cd00190">
    <property type="entry name" value="Tryp_SPc"/>
    <property type="match status" value="1"/>
</dbReference>